<feature type="compositionally biased region" description="Gly residues" evidence="2">
    <location>
        <begin position="79"/>
        <end position="93"/>
    </location>
</feature>
<dbReference type="GeneID" id="27351517"/>
<evidence type="ECO:0000256" key="1">
    <source>
        <dbReference type="SAM" id="Coils"/>
    </source>
</evidence>
<feature type="compositionally biased region" description="Basic residues" evidence="2">
    <location>
        <begin position="46"/>
        <end position="55"/>
    </location>
</feature>
<keyword evidence="1" id="KW-0175">Coiled coil</keyword>
<dbReference type="RefSeq" id="XP_016242654.1">
    <property type="nucleotide sequence ID" value="XM_016399842.1"/>
</dbReference>
<evidence type="ECO:0000256" key="2">
    <source>
        <dbReference type="SAM" id="MobiDB-lite"/>
    </source>
</evidence>
<dbReference type="Proteomes" id="UP000054466">
    <property type="component" value="Unassembled WGS sequence"/>
</dbReference>
<gene>
    <name evidence="3" type="ORF">PV07_12323</name>
</gene>
<feature type="compositionally biased region" description="Basic and acidic residues" evidence="2">
    <location>
        <begin position="27"/>
        <end position="45"/>
    </location>
</feature>
<dbReference type="VEuPathDB" id="FungiDB:PV07_12323"/>
<dbReference type="STRING" id="569365.A0A0D2BTS9"/>
<evidence type="ECO:0000313" key="3">
    <source>
        <dbReference type="EMBL" id="KIW22438.1"/>
    </source>
</evidence>
<dbReference type="EMBL" id="KN847047">
    <property type="protein sequence ID" value="KIW22438.1"/>
    <property type="molecule type" value="Genomic_DNA"/>
</dbReference>
<dbReference type="AlphaFoldDB" id="A0A0D2BTS9"/>
<organism evidence="3 4">
    <name type="scientific">Cladophialophora immunda</name>
    <dbReference type="NCBI Taxonomy" id="569365"/>
    <lineage>
        <taxon>Eukaryota</taxon>
        <taxon>Fungi</taxon>
        <taxon>Dikarya</taxon>
        <taxon>Ascomycota</taxon>
        <taxon>Pezizomycotina</taxon>
        <taxon>Eurotiomycetes</taxon>
        <taxon>Chaetothyriomycetidae</taxon>
        <taxon>Chaetothyriales</taxon>
        <taxon>Herpotrichiellaceae</taxon>
        <taxon>Cladophialophora</taxon>
    </lineage>
</organism>
<feature type="compositionally biased region" description="Acidic residues" evidence="2">
    <location>
        <begin position="104"/>
        <end position="122"/>
    </location>
</feature>
<name>A0A0D2BTS9_9EURO</name>
<proteinExistence type="predicted"/>
<keyword evidence="4" id="KW-1185">Reference proteome</keyword>
<sequence length="548" mass="61239">MIPLVAASELEANPAFARLWEYLTREALAEDGSSRKEERERERRWRAGRRTRSRREKGDGGRGGGLSGWRETGEEEVCGVGGDGVVRGGGAGLGYEDRDRNQEPEQEQEDEDEDVVEDDEGRDEDKKERQQSLSLDEQLHALRVERVKRRILRDVLEDAAHLDLSAGHTHAQGEDLRQGSESLQSRSAETRSRSGRRIPVPVSTTAPVTPAGAAKSDIADVTNKDLDLQSHATATEKFRTSGEMDNAGAVRPTGNYLPQSVGELVRVVSAYLHVSLEGSGDLFPSSNESDTRQLAFTQENGGTEEDEKEEGLLYEDILRFKANIAPIANAVSSRLVELESSLCVLSNIALDHSDDNEDEEYGRAEGMQGRMRPSQSLHESIQAQLSHLSDLRDTLLPSSLTTLNTTLQHLLTLQRHLLQLQIQHLETSKHGVLSRYTMSKIAFLDTVAQAMALKVQVLVLEARREFQFSPEVERKKEVIREKMAEVEKEEDELDERIRLLDGVLAEYEAVDPGTGIMGKLGVRYKEIEEEMEGVKRDIEKLQRQAAKR</sequence>
<feature type="region of interest" description="Disordered" evidence="2">
    <location>
        <begin position="166"/>
        <end position="215"/>
    </location>
</feature>
<feature type="coiled-coil region" evidence="1">
    <location>
        <begin position="469"/>
        <end position="499"/>
    </location>
</feature>
<feature type="region of interest" description="Disordered" evidence="2">
    <location>
        <begin position="27"/>
        <end position="133"/>
    </location>
</feature>
<dbReference type="HOGENOM" id="CLU_039528_0_0_1"/>
<accession>A0A0D2BTS9</accession>
<reference evidence="3 4" key="1">
    <citation type="submission" date="2015-01" db="EMBL/GenBank/DDBJ databases">
        <title>The Genome Sequence of Cladophialophora immunda CBS83496.</title>
        <authorList>
            <consortium name="The Broad Institute Genomics Platform"/>
            <person name="Cuomo C."/>
            <person name="de Hoog S."/>
            <person name="Gorbushina A."/>
            <person name="Stielow B."/>
            <person name="Teixiera M."/>
            <person name="Abouelleil A."/>
            <person name="Chapman S.B."/>
            <person name="Priest M."/>
            <person name="Young S.K."/>
            <person name="Wortman J."/>
            <person name="Nusbaum C."/>
            <person name="Birren B."/>
        </authorList>
    </citation>
    <scope>NUCLEOTIDE SEQUENCE [LARGE SCALE GENOMIC DNA]</scope>
    <source>
        <strain evidence="3 4">CBS 83496</strain>
    </source>
</reference>
<protein>
    <submittedName>
        <fullName evidence="3">Uncharacterized protein</fullName>
    </submittedName>
</protein>
<evidence type="ECO:0000313" key="4">
    <source>
        <dbReference type="Proteomes" id="UP000054466"/>
    </source>
</evidence>
<feature type="compositionally biased region" description="Low complexity" evidence="2">
    <location>
        <begin position="199"/>
        <end position="214"/>
    </location>
</feature>
<dbReference type="OrthoDB" id="66964at2759"/>